<dbReference type="OrthoDB" id="3499702at2"/>
<dbReference type="InterPro" id="IPR050491">
    <property type="entry name" value="AmpC-like"/>
</dbReference>
<dbReference type="RefSeq" id="WP_113982581.1">
    <property type="nucleotide sequence ID" value="NZ_QMEY01000009.1"/>
</dbReference>
<feature type="chain" id="PRO_5016670566" evidence="1">
    <location>
        <begin position="28"/>
        <end position="380"/>
    </location>
</feature>
<dbReference type="PANTHER" id="PTHR46825">
    <property type="entry name" value="D-ALANYL-D-ALANINE-CARBOXYPEPTIDASE/ENDOPEPTIDASE AMPH"/>
    <property type="match status" value="1"/>
</dbReference>
<dbReference type="AlphaFoldDB" id="A0A366LWM9"/>
<dbReference type="SUPFAM" id="SSF56601">
    <property type="entry name" value="beta-lactamase/transpeptidase-like"/>
    <property type="match status" value="1"/>
</dbReference>
<dbReference type="InterPro" id="IPR001466">
    <property type="entry name" value="Beta-lactam-related"/>
</dbReference>
<comment type="caution">
    <text evidence="3">The sequence shown here is derived from an EMBL/GenBank/DDBJ whole genome shotgun (WGS) entry which is preliminary data.</text>
</comment>
<evidence type="ECO:0000313" key="3">
    <source>
        <dbReference type="EMBL" id="RBQ17980.1"/>
    </source>
</evidence>
<evidence type="ECO:0000259" key="2">
    <source>
        <dbReference type="Pfam" id="PF00144"/>
    </source>
</evidence>
<dbReference type="Gene3D" id="3.40.710.10">
    <property type="entry name" value="DD-peptidase/beta-lactamase superfamily"/>
    <property type="match status" value="1"/>
</dbReference>
<protein>
    <submittedName>
        <fullName evidence="3">Serine hydrolase</fullName>
    </submittedName>
</protein>
<keyword evidence="1" id="KW-0732">Signal</keyword>
<dbReference type="Proteomes" id="UP000253303">
    <property type="component" value="Unassembled WGS sequence"/>
</dbReference>
<dbReference type="PANTHER" id="PTHR46825:SF7">
    <property type="entry name" value="D-ALANYL-D-ALANINE CARBOXYPEPTIDASE"/>
    <property type="match status" value="1"/>
</dbReference>
<dbReference type="EMBL" id="QMEY01000009">
    <property type="protein sequence ID" value="RBQ17980.1"/>
    <property type="molecule type" value="Genomic_DNA"/>
</dbReference>
<organism evidence="3 4">
    <name type="scientific">Spongiactinospora rosea</name>
    <dbReference type="NCBI Taxonomy" id="2248750"/>
    <lineage>
        <taxon>Bacteria</taxon>
        <taxon>Bacillati</taxon>
        <taxon>Actinomycetota</taxon>
        <taxon>Actinomycetes</taxon>
        <taxon>Streptosporangiales</taxon>
        <taxon>Streptosporangiaceae</taxon>
        <taxon>Spongiactinospora</taxon>
    </lineage>
</organism>
<dbReference type="Pfam" id="PF00144">
    <property type="entry name" value="Beta-lactamase"/>
    <property type="match status" value="1"/>
</dbReference>
<proteinExistence type="predicted"/>
<feature type="domain" description="Beta-lactamase-related" evidence="2">
    <location>
        <begin position="37"/>
        <end position="321"/>
    </location>
</feature>
<gene>
    <name evidence="3" type="ORF">DP939_21650</name>
</gene>
<evidence type="ECO:0000256" key="1">
    <source>
        <dbReference type="SAM" id="SignalP"/>
    </source>
</evidence>
<reference evidence="3 4" key="1">
    <citation type="submission" date="2018-06" db="EMBL/GenBank/DDBJ databases">
        <title>Sphaerisporangium craniellae sp. nov., isolated from a marine sponge in the South China Sea.</title>
        <authorList>
            <person name="Li L."/>
        </authorList>
    </citation>
    <scope>NUCLEOTIDE SEQUENCE [LARGE SCALE GENOMIC DNA]</scope>
    <source>
        <strain evidence="3 4">LHW63015</strain>
    </source>
</reference>
<evidence type="ECO:0000313" key="4">
    <source>
        <dbReference type="Proteomes" id="UP000253303"/>
    </source>
</evidence>
<dbReference type="InterPro" id="IPR012338">
    <property type="entry name" value="Beta-lactam/transpept-like"/>
</dbReference>
<dbReference type="GO" id="GO:0016787">
    <property type="term" value="F:hydrolase activity"/>
    <property type="evidence" value="ECO:0007669"/>
    <property type="project" value="UniProtKB-KW"/>
</dbReference>
<name>A0A366LWM9_9ACTN</name>
<feature type="signal peptide" evidence="1">
    <location>
        <begin position="1"/>
        <end position="27"/>
    </location>
</feature>
<accession>A0A366LWM9</accession>
<sequence length="380" mass="40222">MKYRKRAGVVGLACAMLTLAVVQPAAAQDVRPAGDVRRAMAELARTPGVVGAIAGLYVDGRRTGQGSAGSRLLGGKGGAIPAGSRYRIGSQTKTMVGTVLLRLVAEGRLGLADKLGDLLPEVARRDLVERAGEITVRQLLQHTSGIPDWFGNDPAGGEGGASVDIFDFTTYYRPTDLVRISRGQPRTGEPGEKFAYSNTNYTLIGMIIERVTGRSLATELKRRVFTPLRMNDTYLTFRPPQGIEGPHGHGYYPDSRGRLRDMHRFNASYGGAPGGVVSTTRDVSAFFRAFHQDRLLPPELRQVLTERPGGSPQSGGGGGLCGGTLKGSLVFGGTAGFTAMTFASFDGRTQYAVSTTHSVADTAAIGPAMVKSAESVLCAT</sequence>
<keyword evidence="4" id="KW-1185">Reference proteome</keyword>
<keyword evidence="3" id="KW-0378">Hydrolase</keyword>